<evidence type="ECO:0000256" key="1">
    <source>
        <dbReference type="SAM" id="MobiDB-lite"/>
    </source>
</evidence>
<sequence>MAQSQQVPASDCFDAWSVRFPDEASNWQARACKFKVQWKQCAEFAPHCACSCGSCKPTHGSCLEASTARAQKLSAIASSHEHQNSSGPIASPISLLPPTTPMPHSTTRASPIPPKPQSMPPSPRPSALMPLSEASICPKSPPPPQKVIHPSPSLSPPPARKHAASTASASSTASSAPIAAPPFSISPPSLPWRKQSLSFDEEISEEMNNAWKALAPFMSQVKDVSSADLQLPVLVFTLAFFVTVSCILCVVGAVLCCCRSRLLEGPGHEIQQEQPLLIHTSAGSMPNSRSCRQRPMSKLFLHSRWLRDMSRLPKGGVKEEFEESDEAEDDEALEAERIALENEIGPWDSVSVAWQGRPTSSSKNEFAQTPRTTRARSSVSRAHSVPLELEPGVACCEVPGLSFDSAQSQCGTSSRPSQHYTSLACASRCGVRLGNPVRPMAIAEAPRESEVIEL</sequence>
<feature type="compositionally biased region" description="Polar residues" evidence="1">
    <location>
        <begin position="357"/>
        <end position="370"/>
    </location>
</feature>
<keyword evidence="2" id="KW-1133">Transmembrane helix</keyword>
<organism evidence="3">
    <name type="scientific">Chrysotila carterae</name>
    <name type="common">Marine alga</name>
    <name type="synonym">Syracosphaera carterae</name>
    <dbReference type="NCBI Taxonomy" id="13221"/>
    <lineage>
        <taxon>Eukaryota</taxon>
        <taxon>Haptista</taxon>
        <taxon>Haptophyta</taxon>
        <taxon>Prymnesiophyceae</taxon>
        <taxon>Isochrysidales</taxon>
        <taxon>Isochrysidaceae</taxon>
        <taxon>Chrysotila</taxon>
    </lineage>
</organism>
<reference evidence="3" key="1">
    <citation type="submission" date="2021-01" db="EMBL/GenBank/DDBJ databases">
        <authorList>
            <person name="Corre E."/>
            <person name="Pelletier E."/>
            <person name="Niang G."/>
            <person name="Scheremetjew M."/>
            <person name="Finn R."/>
            <person name="Kale V."/>
            <person name="Holt S."/>
            <person name="Cochrane G."/>
            <person name="Meng A."/>
            <person name="Brown T."/>
            <person name="Cohen L."/>
        </authorList>
    </citation>
    <scope>NUCLEOTIDE SEQUENCE</scope>
    <source>
        <strain evidence="3">CCMP645</strain>
    </source>
</reference>
<name>A0A7S4AY42_CHRCT</name>
<proteinExistence type="predicted"/>
<accession>A0A7S4AY42</accession>
<protein>
    <submittedName>
        <fullName evidence="3">Uncharacterized protein</fullName>
    </submittedName>
</protein>
<dbReference type="EMBL" id="HBIZ01000636">
    <property type="protein sequence ID" value="CAE0747771.1"/>
    <property type="molecule type" value="Transcribed_RNA"/>
</dbReference>
<feature type="transmembrane region" description="Helical" evidence="2">
    <location>
        <begin position="233"/>
        <end position="258"/>
    </location>
</feature>
<feature type="compositionally biased region" description="Low complexity" evidence="1">
    <location>
        <begin position="371"/>
        <end position="383"/>
    </location>
</feature>
<evidence type="ECO:0000256" key="2">
    <source>
        <dbReference type="SAM" id="Phobius"/>
    </source>
</evidence>
<feature type="region of interest" description="Disordered" evidence="1">
    <location>
        <begin position="75"/>
        <end position="182"/>
    </location>
</feature>
<feature type="compositionally biased region" description="Pro residues" evidence="1">
    <location>
        <begin position="111"/>
        <end position="124"/>
    </location>
</feature>
<evidence type="ECO:0000313" key="3">
    <source>
        <dbReference type="EMBL" id="CAE0747771.1"/>
    </source>
</evidence>
<feature type="compositionally biased region" description="Low complexity" evidence="1">
    <location>
        <begin position="164"/>
        <end position="182"/>
    </location>
</feature>
<gene>
    <name evidence="3" type="ORF">PCAR00345_LOCUS353</name>
</gene>
<keyword evidence="2" id="KW-0812">Transmembrane</keyword>
<keyword evidence="2" id="KW-0472">Membrane</keyword>
<dbReference type="AlphaFoldDB" id="A0A7S4AY42"/>
<feature type="region of interest" description="Disordered" evidence="1">
    <location>
        <begin position="352"/>
        <end position="383"/>
    </location>
</feature>